<dbReference type="Proteomes" id="UP000297714">
    <property type="component" value="Unassembled WGS sequence"/>
</dbReference>
<proteinExistence type="predicted"/>
<evidence type="ECO:0000313" key="1">
    <source>
        <dbReference type="EMBL" id="TGJ75429.1"/>
    </source>
</evidence>
<protein>
    <recommendedName>
        <fullName evidence="3">Phage portal protein</fullName>
    </recommendedName>
</protein>
<keyword evidence="2" id="KW-1185">Reference proteome</keyword>
<dbReference type="Pfam" id="PF10076">
    <property type="entry name" value="Phage_Mu_Gp48"/>
    <property type="match status" value="1"/>
</dbReference>
<accession>A0A4Z0XVI3</accession>
<dbReference type="AlphaFoldDB" id="A0A4Z0XVI3"/>
<name>A0A4Z0XVI3_9FIRM</name>
<dbReference type="EMBL" id="SRMQ01000018">
    <property type="protein sequence ID" value="TGJ75429.1"/>
    <property type="molecule type" value="Genomic_DNA"/>
</dbReference>
<evidence type="ECO:0008006" key="3">
    <source>
        <dbReference type="Google" id="ProtNLM"/>
    </source>
</evidence>
<comment type="caution">
    <text evidence="1">The sequence shown here is derived from an EMBL/GenBank/DDBJ whole genome shotgun (WGS) entry which is preliminary data.</text>
</comment>
<reference evidence="1 2" key="1">
    <citation type="submission" date="2019-04" db="EMBL/GenBank/DDBJ databases">
        <authorList>
            <person name="Poehlein A."/>
            <person name="Bengelsdorf F.R."/>
            <person name="Duerre P."/>
            <person name="Daniel R."/>
        </authorList>
    </citation>
    <scope>NUCLEOTIDE SEQUENCE [LARGE SCALE GENOMIC DNA]</scope>
    <source>
        <strain evidence="1 2">BS-1</strain>
    </source>
</reference>
<organism evidence="1 2">
    <name type="scientific">Caproiciproducens galactitolivorans</name>
    <dbReference type="NCBI Taxonomy" id="642589"/>
    <lineage>
        <taxon>Bacteria</taxon>
        <taxon>Bacillati</taxon>
        <taxon>Bacillota</taxon>
        <taxon>Clostridia</taxon>
        <taxon>Eubacteriales</taxon>
        <taxon>Acutalibacteraceae</taxon>
        <taxon>Caproiciproducens</taxon>
    </lineage>
</organism>
<dbReference type="RefSeq" id="WP_207669586.1">
    <property type="nucleotide sequence ID" value="NZ_JAJUFJ010000005.1"/>
</dbReference>
<evidence type="ECO:0000313" key="2">
    <source>
        <dbReference type="Proteomes" id="UP000297714"/>
    </source>
</evidence>
<gene>
    <name evidence="1" type="ORF">CAGA_24540</name>
</gene>
<dbReference type="InterPro" id="IPR018755">
    <property type="entry name" value="Phage_Mu_Gp48"/>
</dbReference>
<sequence length="183" mass="20742">MALIDLLPPNYKGSEPDVQIQAALNAQVQKLMDAKDDLLLQLNVQTATWGLDLWEKVLGLATDVSKPFSFRRSRIESKLRSQGVTTKLMIQNVAESFSNGIVEIIEHPALYSFDVKFIGTLGIPPNMDDLIAAIEEIKPAHLAYSFIYTFITWDKVEAYSHTWDEWDALGLTWDAFETYKEDT</sequence>